<sequence>MIYQLGDLHPTTTVQPWNGWVADNATVIGQVELGSEVSIWFGAVIRGDNSIIRIGDMSNIQENAVLHTDAGIELNVGKHVTVGHQAMLHGCTIGDNTLIGINSVILNRAVIGKNCIIGANALIPEGKVIPDNSIVMGSPGQVVKQASEQVAQMITMSAMHYAQHFKKFRDELKPFSLD</sequence>
<name>A0A1G6IMI1_9GAMM</name>
<protein>
    <submittedName>
        <fullName evidence="1">Carbonic anhydrase or acetyltransferase, isoleucine patch superfamily</fullName>
    </submittedName>
</protein>
<reference evidence="2" key="1">
    <citation type="submission" date="2016-09" db="EMBL/GenBank/DDBJ databases">
        <authorList>
            <person name="Varghese N."/>
            <person name="Submissions S."/>
        </authorList>
    </citation>
    <scope>NUCLEOTIDE SEQUENCE [LARGE SCALE GENOMIC DNA]</scope>
    <source>
        <strain evidence="2">ANC 3699</strain>
    </source>
</reference>
<dbReference type="RefSeq" id="WP_092617696.1">
    <property type="nucleotide sequence ID" value="NZ_FMYK01000003.1"/>
</dbReference>
<dbReference type="Pfam" id="PF00132">
    <property type="entry name" value="Hexapep"/>
    <property type="match status" value="1"/>
</dbReference>
<dbReference type="PANTHER" id="PTHR13061:SF29">
    <property type="entry name" value="GAMMA CARBONIC ANHYDRASE-LIKE 1, MITOCHONDRIAL-RELATED"/>
    <property type="match status" value="1"/>
</dbReference>
<dbReference type="SUPFAM" id="SSF51161">
    <property type="entry name" value="Trimeric LpxA-like enzymes"/>
    <property type="match status" value="1"/>
</dbReference>
<dbReference type="OrthoDB" id="9803036at2"/>
<dbReference type="InterPro" id="IPR011004">
    <property type="entry name" value="Trimer_LpxA-like_sf"/>
</dbReference>
<dbReference type="PANTHER" id="PTHR13061">
    <property type="entry name" value="DYNACTIN SUBUNIT P25"/>
    <property type="match status" value="1"/>
</dbReference>
<dbReference type="InterPro" id="IPR050484">
    <property type="entry name" value="Transf_Hexapept/Carb_Anhydrase"/>
</dbReference>
<dbReference type="Gene3D" id="2.160.10.10">
    <property type="entry name" value="Hexapeptide repeat proteins"/>
    <property type="match status" value="1"/>
</dbReference>
<accession>A0A1G6IMI1</accession>
<dbReference type="Proteomes" id="UP000242317">
    <property type="component" value="Unassembled WGS sequence"/>
</dbReference>
<organism evidence="1 2">
    <name type="scientific">Acinetobacter marinus</name>
    <dbReference type="NCBI Taxonomy" id="281375"/>
    <lineage>
        <taxon>Bacteria</taxon>
        <taxon>Pseudomonadati</taxon>
        <taxon>Pseudomonadota</taxon>
        <taxon>Gammaproteobacteria</taxon>
        <taxon>Moraxellales</taxon>
        <taxon>Moraxellaceae</taxon>
        <taxon>Acinetobacter</taxon>
    </lineage>
</organism>
<evidence type="ECO:0000313" key="1">
    <source>
        <dbReference type="EMBL" id="SDC07640.1"/>
    </source>
</evidence>
<gene>
    <name evidence="1" type="ORF">SAMN05421749_10389</name>
</gene>
<dbReference type="CDD" id="cd04645">
    <property type="entry name" value="LbH_gamma_CA_like"/>
    <property type="match status" value="1"/>
</dbReference>
<dbReference type="GO" id="GO:0016740">
    <property type="term" value="F:transferase activity"/>
    <property type="evidence" value="ECO:0007669"/>
    <property type="project" value="UniProtKB-KW"/>
</dbReference>
<evidence type="ECO:0000313" key="2">
    <source>
        <dbReference type="Proteomes" id="UP000242317"/>
    </source>
</evidence>
<dbReference type="InterPro" id="IPR047324">
    <property type="entry name" value="LbH_gamma_CA-like"/>
</dbReference>
<keyword evidence="1" id="KW-0808">Transferase</keyword>
<keyword evidence="2" id="KW-1185">Reference proteome</keyword>
<dbReference type="EMBL" id="FMYK01000003">
    <property type="protein sequence ID" value="SDC07640.1"/>
    <property type="molecule type" value="Genomic_DNA"/>
</dbReference>
<dbReference type="AlphaFoldDB" id="A0A1G6IMI1"/>
<proteinExistence type="predicted"/>
<dbReference type="InterPro" id="IPR001451">
    <property type="entry name" value="Hexapep"/>
</dbReference>